<dbReference type="RefSeq" id="WP_134439741.1">
    <property type="nucleotide sequence ID" value="NZ_LXQC01000124.1"/>
</dbReference>
<evidence type="ECO:0000256" key="3">
    <source>
        <dbReference type="ARBA" id="ARBA00022989"/>
    </source>
</evidence>
<keyword evidence="8" id="KW-1185">Reference proteome</keyword>
<dbReference type="SUPFAM" id="SSF53300">
    <property type="entry name" value="vWA-like"/>
    <property type="match status" value="1"/>
</dbReference>
<keyword evidence="2 5" id="KW-0812">Transmembrane</keyword>
<dbReference type="InterPro" id="IPR050768">
    <property type="entry name" value="UPF0353/GerABKA_families"/>
</dbReference>
<dbReference type="PANTHER" id="PTHR22550">
    <property type="entry name" value="SPORE GERMINATION PROTEIN"/>
    <property type="match status" value="1"/>
</dbReference>
<dbReference type="PANTHER" id="PTHR22550:SF5">
    <property type="entry name" value="LEUCINE ZIPPER PROTEIN 4"/>
    <property type="match status" value="1"/>
</dbReference>
<dbReference type="InterPro" id="IPR036465">
    <property type="entry name" value="vWFA_dom_sf"/>
</dbReference>
<dbReference type="AlphaFoldDB" id="A0A4Y8PE17"/>
<evidence type="ECO:0000256" key="1">
    <source>
        <dbReference type="ARBA" id="ARBA00022475"/>
    </source>
</evidence>
<evidence type="ECO:0000313" key="7">
    <source>
        <dbReference type="EMBL" id="TFE69558.1"/>
    </source>
</evidence>
<dbReference type="PROSITE" id="PS50234">
    <property type="entry name" value="VWFA"/>
    <property type="match status" value="1"/>
</dbReference>
<dbReference type="Pfam" id="PF13519">
    <property type="entry name" value="VWA_2"/>
    <property type="match status" value="1"/>
</dbReference>
<dbReference type="Gene3D" id="3.40.50.410">
    <property type="entry name" value="von Willebrand factor, type A domain"/>
    <property type="match status" value="1"/>
</dbReference>
<comment type="caution">
    <text evidence="7">The sequence shown here is derived from an EMBL/GenBank/DDBJ whole genome shotgun (WGS) entry which is preliminary data.</text>
</comment>
<evidence type="ECO:0000313" key="8">
    <source>
        <dbReference type="Proteomes" id="UP000297713"/>
    </source>
</evidence>
<accession>A0A4Y8PE17</accession>
<dbReference type="SMART" id="SM00327">
    <property type="entry name" value="VWA"/>
    <property type="match status" value="1"/>
</dbReference>
<keyword evidence="3 5" id="KW-1133">Transmembrane helix</keyword>
<evidence type="ECO:0000259" key="6">
    <source>
        <dbReference type="PROSITE" id="PS50234"/>
    </source>
</evidence>
<feature type="transmembrane region" description="Helical" evidence="5">
    <location>
        <begin position="305"/>
        <end position="327"/>
    </location>
</feature>
<dbReference type="InterPro" id="IPR002035">
    <property type="entry name" value="VWF_A"/>
</dbReference>
<dbReference type="EMBL" id="LXQC01000124">
    <property type="protein sequence ID" value="TFE69558.1"/>
    <property type="molecule type" value="Genomic_DNA"/>
</dbReference>
<proteinExistence type="predicted"/>
<protein>
    <recommendedName>
        <fullName evidence="6">VWFA domain-containing protein</fullName>
    </recommendedName>
</protein>
<name>A0A4Y8PE17_9BACT</name>
<keyword evidence="4 5" id="KW-0472">Membrane</keyword>
<sequence>MNLMSPQLLLGLLFLPLILFLFYRKNVQAKATFSHLFKVFFSPKGIELKKQEKKQASLPWLFLASSILFFIALSRPQWGKSEVELLESNIDYLVALDVSKSMLAEDIVPTRLDRAKLLATNFISKLHGERVGLLAFTKNAFIEAPLSTDYELLEEILTELSPNDFPNEGTNFAAMLDEALQIFSSNEKAKNMLILLSDGEDHGGGWQQKLAEFKKESIQVLSIGIGASHGAVIRNPNGSLYRDYKGQPIVTIFNPASLEFIARSTGGVYIQADKYFDISTVVEGMIKNPGYTKRKEKMKTHAEKYTYFLLPALILALASFLFEFPLYENREVKLGSKDKS</sequence>
<evidence type="ECO:0000256" key="4">
    <source>
        <dbReference type="ARBA" id="ARBA00023136"/>
    </source>
</evidence>
<evidence type="ECO:0000256" key="5">
    <source>
        <dbReference type="SAM" id="Phobius"/>
    </source>
</evidence>
<gene>
    <name evidence="7" type="ORF">A7Q10_06815</name>
</gene>
<evidence type="ECO:0000256" key="2">
    <source>
        <dbReference type="ARBA" id="ARBA00022692"/>
    </source>
</evidence>
<feature type="domain" description="VWFA" evidence="6">
    <location>
        <begin position="91"/>
        <end position="298"/>
    </location>
</feature>
<dbReference type="Proteomes" id="UP000297713">
    <property type="component" value="Unassembled WGS sequence"/>
</dbReference>
<dbReference type="OrthoDB" id="9807628at2"/>
<organism evidence="7 8">
    <name type="scientific">Methylacidiphilum caldifontis</name>
    <dbReference type="NCBI Taxonomy" id="2795386"/>
    <lineage>
        <taxon>Bacteria</taxon>
        <taxon>Pseudomonadati</taxon>
        <taxon>Verrucomicrobiota</taxon>
        <taxon>Methylacidiphilae</taxon>
        <taxon>Methylacidiphilales</taxon>
        <taxon>Methylacidiphilaceae</taxon>
        <taxon>Methylacidiphilum (ex Ratnadevi et al. 2023)</taxon>
    </lineage>
</organism>
<keyword evidence="1" id="KW-1003">Cell membrane</keyword>
<reference evidence="7 8" key="1">
    <citation type="submission" date="2016-05" db="EMBL/GenBank/DDBJ databases">
        <title>Diversity and Homogeneity among Thermoacidophilic Verrucomicrobia Methanotrophs Linked with Geographical Origin.</title>
        <authorList>
            <person name="Erikstad H.-A."/>
            <person name="Smestad N.B."/>
            <person name="Ceballos R.M."/>
            <person name="Birkeland N.-K."/>
        </authorList>
    </citation>
    <scope>NUCLEOTIDE SEQUENCE [LARGE SCALE GENOMIC DNA]</scope>
    <source>
        <strain evidence="7 8">Phi</strain>
    </source>
</reference>